<proteinExistence type="predicted"/>
<keyword evidence="4" id="KW-1185">Reference proteome</keyword>
<comment type="caution">
    <text evidence="3">The sequence shown here is derived from an EMBL/GenBank/DDBJ whole genome shotgun (WGS) entry which is preliminary data.</text>
</comment>
<accession>A0A2T7UN45</accession>
<keyword evidence="3" id="KW-0418">Kinase</keyword>
<keyword evidence="3" id="KW-0808">Transferase</keyword>
<dbReference type="CDD" id="cd00882">
    <property type="entry name" value="Ras_like_GTPase"/>
    <property type="match status" value="1"/>
</dbReference>
<name>A0A2T7UN45_9RHOB</name>
<organism evidence="3 4">
    <name type="scientific">Pararhodobacter aggregans</name>
    <dbReference type="NCBI Taxonomy" id="404875"/>
    <lineage>
        <taxon>Bacteria</taxon>
        <taxon>Pseudomonadati</taxon>
        <taxon>Pseudomonadota</taxon>
        <taxon>Alphaproteobacteria</taxon>
        <taxon>Rhodobacterales</taxon>
        <taxon>Paracoccaceae</taxon>
        <taxon>Pararhodobacter</taxon>
    </lineage>
</organism>
<dbReference type="GO" id="GO:0005525">
    <property type="term" value="F:GTP binding"/>
    <property type="evidence" value="ECO:0007669"/>
    <property type="project" value="InterPro"/>
</dbReference>
<feature type="domain" description="G" evidence="2">
    <location>
        <begin position="36"/>
        <end position="139"/>
    </location>
</feature>
<protein>
    <submittedName>
        <fullName evidence="3">Kinase</fullName>
    </submittedName>
</protein>
<dbReference type="Gene3D" id="3.40.50.300">
    <property type="entry name" value="P-loop containing nucleotide triphosphate hydrolases"/>
    <property type="match status" value="1"/>
</dbReference>
<dbReference type="InterPro" id="IPR006073">
    <property type="entry name" value="GTP-bd"/>
</dbReference>
<gene>
    <name evidence="3" type="ORF">DDE23_18000</name>
</gene>
<dbReference type="Proteomes" id="UP000244810">
    <property type="component" value="Unassembled WGS sequence"/>
</dbReference>
<dbReference type="InterPro" id="IPR027417">
    <property type="entry name" value="P-loop_NTPase"/>
</dbReference>
<dbReference type="AlphaFoldDB" id="A0A2T7UN45"/>
<dbReference type="EMBL" id="QDDR01000010">
    <property type="protein sequence ID" value="PVE46086.1"/>
    <property type="molecule type" value="Genomic_DNA"/>
</dbReference>
<evidence type="ECO:0000313" key="4">
    <source>
        <dbReference type="Proteomes" id="UP000244810"/>
    </source>
</evidence>
<evidence type="ECO:0000313" key="3">
    <source>
        <dbReference type="EMBL" id="PVE46086.1"/>
    </source>
</evidence>
<sequence length="351" mass="36069">MASAPHRSHLSGEERQRADGVTDERKQQVEPAVPVIWLLGKTGAGKTSLVRALTGEGEIGNGFAPGTRGAATHDFPANAPAVRFLDTRGLGEDGYDPSADIAAAQVSAQAILAVMRLDDPVQAPVAEILRKTKLPVLLVHTGADLVPDPGAQIRAKAHMTELIGRDLPSVTLSMPHEGLVTGLEALLDALDSFLPRAAAALRRADEARAFLAVRGLVLRYAAMAGATDIVPLAGLATVPAAQGAMLHALARKHKVDLTPARLGLLASAMGIGSLVRMGTGLLVRQGVKLVPVAGQTLGAAAAAGTSFATTYALGRAASAWLHGTAQGKAPDGATLRALYDQALKGARHASG</sequence>
<dbReference type="Pfam" id="PF01926">
    <property type="entry name" value="MMR_HSR1"/>
    <property type="match status" value="1"/>
</dbReference>
<feature type="region of interest" description="Disordered" evidence="1">
    <location>
        <begin position="1"/>
        <end position="27"/>
    </location>
</feature>
<reference evidence="3 4" key="1">
    <citation type="journal article" date="2011" name="Syst. Appl. Microbiol.">
        <title>Defluviimonas denitrificans gen. nov., sp. nov., and Pararhodobacter aggregans gen. nov., sp. nov., non-phototrophic Rhodobacteraceae from the biofilter of a marine aquaculture.</title>
        <authorList>
            <person name="Foesel B.U."/>
            <person name="Drake H.L."/>
            <person name="Schramm A."/>
        </authorList>
    </citation>
    <scope>NUCLEOTIDE SEQUENCE [LARGE SCALE GENOMIC DNA]</scope>
    <source>
        <strain evidence="3 4">D1-19</strain>
    </source>
</reference>
<dbReference type="SUPFAM" id="SSF52540">
    <property type="entry name" value="P-loop containing nucleoside triphosphate hydrolases"/>
    <property type="match status" value="1"/>
</dbReference>
<feature type="compositionally biased region" description="Basic and acidic residues" evidence="1">
    <location>
        <begin position="10"/>
        <end position="27"/>
    </location>
</feature>
<evidence type="ECO:0000256" key="1">
    <source>
        <dbReference type="SAM" id="MobiDB-lite"/>
    </source>
</evidence>
<dbReference type="GO" id="GO:0016301">
    <property type="term" value="F:kinase activity"/>
    <property type="evidence" value="ECO:0007669"/>
    <property type="project" value="UniProtKB-KW"/>
</dbReference>
<evidence type="ECO:0000259" key="2">
    <source>
        <dbReference type="Pfam" id="PF01926"/>
    </source>
</evidence>